<dbReference type="RefSeq" id="WP_330107701.1">
    <property type="nucleotide sequence ID" value="NZ_JAZDQT010000001.1"/>
</dbReference>
<organism evidence="6 7">
    <name type="scientific">Pedobacter albus</name>
    <dbReference type="NCBI Taxonomy" id="3113905"/>
    <lineage>
        <taxon>Bacteria</taxon>
        <taxon>Pseudomonadati</taxon>
        <taxon>Bacteroidota</taxon>
        <taxon>Sphingobacteriia</taxon>
        <taxon>Sphingobacteriales</taxon>
        <taxon>Sphingobacteriaceae</taxon>
        <taxon>Pedobacter</taxon>
    </lineage>
</organism>
<dbReference type="PANTHER" id="PTHR34220:SF7">
    <property type="entry name" value="SENSOR HISTIDINE KINASE YPDA"/>
    <property type="match status" value="1"/>
</dbReference>
<reference evidence="6 7" key="1">
    <citation type="submission" date="2024-01" db="EMBL/GenBank/DDBJ databases">
        <title>Pedobacter sp. nov., isolated from fresh soil.</title>
        <authorList>
            <person name="Le N.T.T."/>
        </authorList>
    </citation>
    <scope>NUCLEOTIDE SEQUENCE [LARGE SCALE GENOMIC DNA]</scope>
    <source>
        <strain evidence="6 7">KR3-3</strain>
    </source>
</reference>
<dbReference type="InterPro" id="IPR036890">
    <property type="entry name" value="HATPase_C_sf"/>
</dbReference>
<evidence type="ECO:0000259" key="4">
    <source>
        <dbReference type="Pfam" id="PF02518"/>
    </source>
</evidence>
<keyword evidence="6" id="KW-0418">Kinase</keyword>
<keyword evidence="6" id="KW-0808">Transferase</keyword>
<keyword evidence="1" id="KW-0175">Coiled coil</keyword>
<dbReference type="Gene3D" id="3.30.565.10">
    <property type="entry name" value="Histidine kinase-like ATPase, C-terminal domain"/>
    <property type="match status" value="1"/>
</dbReference>
<evidence type="ECO:0000259" key="5">
    <source>
        <dbReference type="Pfam" id="PF06580"/>
    </source>
</evidence>
<feature type="domain" description="Histidine kinase/HSP90-like ATPase" evidence="4">
    <location>
        <begin position="489"/>
        <end position="580"/>
    </location>
</feature>
<feature type="domain" description="Signal transduction histidine kinase internal region" evidence="5">
    <location>
        <begin position="393"/>
        <end position="467"/>
    </location>
</feature>
<evidence type="ECO:0000313" key="7">
    <source>
        <dbReference type="Proteomes" id="UP001336835"/>
    </source>
</evidence>
<dbReference type="EMBL" id="JAZDQT010000001">
    <property type="protein sequence ID" value="MEE1945358.1"/>
    <property type="molecule type" value="Genomic_DNA"/>
</dbReference>
<accession>A0ABU7I7A3</accession>
<dbReference type="PANTHER" id="PTHR34220">
    <property type="entry name" value="SENSOR HISTIDINE KINASE YPDA"/>
    <property type="match status" value="1"/>
</dbReference>
<sequence>MKNISLLILLLSSMLAFGQQKTVDSAAESKYFEFAGNQLVDVRKATPAQLQLIARKKRLVAISKDHFLFSVGENLGPAFQTMALRFQQNTSATVYEGLDWSWSGRNSLRRYLLDKEASIEFADVSITPANAKDYRYHVVTNDDTEIVGWTIPNNFKTTSDGQYTYAYFGSYAAQPNGYIRIELYNVRNYKKRDGIMVDWRAVKPLGISVGLEYSDKDFPIGLLYKSIDERTPSGKAKEPKNGLHQFYLADSLVRLHVLPENYTYNFDFKIELIRNIDGKTERLDLGTNNKFFFIYKEYWKQPGQYELILTPKLPRPGGTPVVYLKDKAVSYRFEVLPDQNPKRLFSSKQIALFGLLLCAVLGGIFGAVVTKLKKKNQQRVQDEQQQKELAKTQLASVRAQLNPHFMFNALAGIQNLMNKQQLEEANHYLNKFARLTRNVLDNKEQVSLAEEQALLTDYLEMEQQRFGFSFELKVSPGLDIHNIEIPAMLLQPFVENAVKHGIATKEKAGHIAVAFEQREKDLVLTVSDNGLGFDTTKNYEGLGLQLSKNRISLLNAIYQDSPLYLTMEANDKGTMITITLTQWL</sequence>
<keyword evidence="2" id="KW-0812">Transmembrane</keyword>
<comment type="caution">
    <text evidence="6">The sequence shown here is derived from an EMBL/GenBank/DDBJ whole genome shotgun (WGS) entry which is preliminary data.</text>
</comment>
<name>A0ABU7I7A3_9SPHI</name>
<keyword evidence="3" id="KW-0732">Signal</keyword>
<evidence type="ECO:0000256" key="1">
    <source>
        <dbReference type="SAM" id="Coils"/>
    </source>
</evidence>
<feature type="signal peptide" evidence="3">
    <location>
        <begin position="1"/>
        <end position="18"/>
    </location>
</feature>
<evidence type="ECO:0000313" key="6">
    <source>
        <dbReference type="EMBL" id="MEE1945358.1"/>
    </source>
</evidence>
<dbReference type="SUPFAM" id="SSF55874">
    <property type="entry name" value="ATPase domain of HSP90 chaperone/DNA topoisomerase II/histidine kinase"/>
    <property type="match status" value="1"/>
</dbReference>
<feature type="transmembrane region" description="Helical" evidence="2">
    <location>
        <begin position="350"/>
        <end position="369"/>
    </location>
</feature>
<evidence type="ECO:0000256" key="3">
    <source>
        <dbReference type="SAM" id="SignalP"/>
    </source>
</evidence>
<dbReference type="InterPro" id="IPR010559">
    <property type="entry name" value="Sig_transdc_His_kin_internal"/>
</dbReference>
<feature type="coiled-coil region" evidence="1">
    <location>
        <begin position="373"/>
        <end position="400"/>
    </location>
</feature>
<keyword evidence="2" id="KW-0472">Membrane</keyword>
<dbReference type="Proteomes" id="UP001336835">
    <property type="component" value="Unassembled WGS sequence"/>
</dbReference>
<keyword evidence="2" id="KW-1133">Transmembrane helix</keyword>
<feature type="chain" id="PRO_5046276202" evidence="3">
    <location>
        <begin position="19"/>
        <end position="584"/>
    </location>
</feature>
<evidence type="ECO:0000256" key="2">
    <source>
        <dbReference type="SAM" id="Phobius"/>
    </source>
</evidence>
<dbReference type="Pfam" id="PF02518">
    <property type="entry name" value="HATPase_c"/>
    <property type="match status" value="1"/>
</dbReference>
<dbReference type="InterPro" id="IPR050640">
    <property type="entry name" value="Bact_2-comp_sensor_kinase"/>
</dbReference>
<keyword evidence="7" id="KW-1185">Reference proteome</keyword>
<protein>
    <submittedName>
        <fullName evidence="6">Histidine kinase</fullName>
    </submittedName>
</protein>
<dbReference type="GO" id="GO:0016301">
    <property type="term" value="F:kinase activity"/>
    <property type="evidence" value="ECO:0007669"/>
    <property type="project" value="UniProtKB-KW"/>
</dbReference>
<dbReference type="InterPro" id="IPR003594">
    <property type="entry name" value="HATPase_dom"/>
</dbReference>
<gene>
    <name evidence="6" type="ORF">VRU48_09575</name>
</gene>
<proteinExistence type="predicted"/>
<dbReference type="Pfam" id="PF06580">
    <property type="entry name" value="His_kinase"/>
    <property type="match status" value="1"/>
</dbReference>